<evidence type="ECO:0000313" key="4">
    <source>
        <dbReference type="EMBL" id="TSJ66753.1"/>
    </source>
</evidence>
<evidence type="ECO:0000256" key="2">
    <source>
        <dbReference type="ARBA" id="ARBA00023002"/>
    </source>
</evidence>
<gene>
    <name evidence="4" type="ORF">FPQ13_03415</name>
</gene>
<dbReference type="InterPro" id="IPR010102">
    <property type="entry name" value="Succ_semiAld_DH"/>
</dbReference>
<dbReference type="InterPro" id="IPR016162">
    <property type="entry name" value="Ald_DH_N"/>
</dbReference>
<dbReference type="InterPro" id="IPR016161">
    <property type="entry name" value="Ald_DH/histidinol_DH"/>
</dbReference>
<dbReference type="EMBL" id="VMHE01000003">
    <property type="protein sequence ID" value="TSJ66753.1"/>
    <property type="molecule type" value="Genomic_DNA"/>
</dbReference>
<sequence>MTTFDANTKGIFVNGEWREAKSGETEVVDNPTTLEKLTEVSNGDFDDATDAIDAAYEAFPEWSKMSPRKRSKILYRAYELMMEDVDRLGEILTLEQGKPLKEAKGEIKGAASFLQWYSEEANRIYGELIPASREGNRQFVLPQPIGVVGAITPWNFPSSMITRKCGPALAAGCTVVLKPAMETPLSAIEIAKIFEKAGLPKGVFNLVTGKAQEIGEAFLTNDKVRKITFTGSTEVGKYLMRESADQLKKVSLELGGHAPILVFEDADLETAANLTLASKFRNAGQTCICANRVYVQESIKEEFSKVLLEKVKQLNVGNGLNDGVDIGPLINENGTEKVQDHLNDATDKGARILCGGTKWDGEYEGHFFEPTLLDNITDDMKVMNEETFGPLLPLQTFKTEEEAIKAANNTKYGLAAYFFTENLDRTFRVSEALEYGMVGVNEVFPSVAEAPFGGIKQSGFGKEGGHHGIDDFVVKKLVTISGKK</sequence>
<comment type="caution">
    <text evidence="4">The sequence shown here is derived from an EMBL/GenBank/DDBJ whole genome shotgun (WGS) entry which is preliminary data.</text>
</comment>
<dbReference type="InterPro" id="IPR050740">
    <property type="entry name" value="Aldehyde_DH_Superfamily"/>
</dbReference>
<dbReference type="Gene3D" id="3.40.309.10">
    <property type="entry name" value="Aldehyde Dehydrogenase, Chain A, domain 2"/>
    <property type="match status" value="1"/>
</dbReference>
<dbReference type="InterPro" id="IPR016163">
    <property type="entry name" value="Ald_DH_C"/>
</dbReference>
<dbReference type="Proteomes" id="UP000316425">
    <property type="component" value="Unassembled WGS sequence"/>
</dbReference>
<dbReference type="PANTHER" id="PTHR43353:SF5">
    <property type="entry name" value="SUCCINATE-SEMIALDEHYDE DEHYDROGENASE, MITOCHONDRIAL"/>
    <property type="match status" value="1"/>
</dbReference>
<evidence type="ECO:0000259" key="3">
    <source>
        <dbReference type="Pfam" id="PF00171"/>
    </source>
</evidence>
<dbReference type="PROSITE" id="PS00070">
    <property type="entry name" value="ALDEHYDE_DEHYDR_CYS"/>
    <property type="match status" value="1"/>
</dbReference>
<dbReference type="GO" id="GO:0004777">
    <property type="term" value="F:succinate-semialdehyde dehydrogenase (NAD+) activity"/>
    <property type="evidence" value="ECO:0007669"/>
    <property type="project" value="TreeGrafter"/>
</dbReference>
<dbReference type="InterPro" id="IPR015590">
    <property type="entry name" value="Aldehyde_DH_dom"/>
</dbReference>
<dbReference type="Gene3D" id="3.40.605.10">
    <property type="entry name" value="Aldehyde Dehydrogenase, Chain A, domain 1"/>
    <property type="match status" value="1"/>
</dbReference>
<evidence type="ECO:0000313" key="5">
    <source>
        <dbReference type="Proteomes" id="UP000316425"/>
    </source>
</evidence>
<accession>A0A556PQT0</accession>
<dbReference type="CDD" id="cd07103">
    <property type="entry name" value="ALDH_F5_SSADH_GabD"/>
    <property type="match status" value="1"/>
</dbReference>
<dbReference type="OrthoDB" id="9762913at2"/>
<dbReference type="InterPro" id="IPR016160">
    <property type="entry name" value="Ald_DH_CS_CYS"/>
</dbReference>
<protein>
    <submittedName>
        <fullName evidence="4">NAD-dependent succinate-semialdehyde dehydrogenase</fullName>
    </submittedName>
</protein>
<dbReference type="PANTHER" id="PTHR43353">
    <property type="entry name" value="SUCCINATE-SEMIALDEHYDE DEHYDROGENASE, MITOCHONDRIAL"/>
    <property type="match status" value="1"/>
</dbReference>
<dbReference type="SUPFAM" id="SSF53720">
    <property type="entry name" value="ALDH-like"/>
    <property type="match status" value="1"/>
</dbReference>
<proteinExistence type="inferred from homology"/>
<dbReference type="AlphaFoldDB" id="A0A556PQT0"/>
<keyword evidence="5" id="KW-1185">Reference proteome</keyword>
<dbReference type="NCBIfam" id="TIGR01780">
    <property type="entry name" value="SSADH"/>
    <property type="match status" value="1"/>
</dbReference>
<dbReference type="GO" id="GO:0009450">
    <property type="term" value="P:gamma-aminobutyric acid catabolic process"/>
    <property type="evidence" value="ECO:0007669"/>
    <property type="project" value="InterPro"/>
</dbReference>
<organism evidence="4 5">
    <name type="scientific">Allobacillus salarius</name>
    <dbReference type="NCBI Taxonomy" id="1955272"/>
    <lineage>
        <taxon>Bacteria</taxon>
        <taxon>Bacillati</taxon>
        <taxon>Bacillota</taxon>
        <taxon>Bacilli</taxon>
        <taxon>Bacillales</taxon>
        <taxon>Bacillaceae</taxon>
        <taxon>Allobacillus</taxon>
    </lineage>
</organism>
<comment type="similarity">
    <text evidence="1">Belongs to the aldehyde dehydrogenase family.</text>
</comment>
<keyword evidence="2" id="KW-0560">Oxidoreductase</keyword>
<reference evidence="4 5" key="1">
    <citation type="submission" date="2019-07" db="EMBL/GenBank/DDBJ databases">
        <title>Allobacillus sp. nov. SKP isolated from shrimp paste of Euphausiacea.</title>
        <authorList>
            <person name="Kanchanasin P."/>
            <person name="Tanasupawat S."/>
            <person name="Shi W."/>
            <person name="Wu L."/>
            <person name="Ma J."/>
        </authorList>
    </citation>
    <scope>NUCLEOTIDE SEQUENCE [LARGE SCALE GENOMIC DNA]</scope>
    <source>
        <strain evidence="4 5">SKP4-8</strain>
    </source>
</reference>
<dbReference type="FunFam" id="3.40.309.10:FF:000004">
    <property type="entry name" value="Succinate-semialdehyde dehydrogenase I"/>
    <property type="match status" value="1"/>
</dbReference>
<dbReference type="RefSeq" id="WP_144087916.1">
    <property type="nucleotide sequence ID" value="NZ_VMHE01000003.1"/>
</dbReference>
<dbReference type="FunFam" id="3.40.605.10:FF:000005">
    <property type="entry name" value="Succinate-semialdehyde dehydrogenase I"/>
    <property type="match status" value="1"/>
</dbReference>
<evidence type="ECO:0000256" key="1">
    <source>
        <dbReference type="ARBA" id="ARBA00009986"/>
    </source>
</evidence>
<dbReference type="Pfam" id="PF00171">
    <property type="entry name" value="Aldedh"/>
    <property type="match status" value="1"/>
</dbReference>
<feature type="domain" description="Aldehyde dehydrogenase" evidence="3">
    <location>
        <begin position="17"/>
        <end position="477"/>
    </location>
</feature>
<name>A0A556PQT0_9BACI</name>